<sequence length="54" mass="5586">MSIVAAVLLAASVLFGIGALAWMVAKKEPFYGVVGLVTLCVPSSLFAVLYLTLA</sequence>
<reference evidence="3" key="1">
    <citation type="submission" date="2016-10" db="EMBL/GenBank/DDBJ databases">
        <authorList>
            <person name="Varghese N."/>
            <person name="Submissions S."/>
        </authorList>
    </citation>
    <scope>NUCLEOTIDE SEQUENCE [LARGE SCALE GENOMIC DNA]</scope>
    <source>
        <strain evidence="3">CGMCC 4.3506</strain>
    </source>
</reference>
<keyword evidence="1" id="KW-1133">Transmembrane helix</keyword>
<gene>
    <name evidence="2" type="ORF">SAMN05216553_10986</name>
</gene>
<proteinExistence type="predicted"/>
<organism evidence="2 3">
    <name type="scientific">Lentzea fradiae</name>
    <dbReference type="NCBI Taxonomy" id="200378"/>
    <lineage>
        <taxon>Bacteria</taxon>
        <taxon>Bacillati</taxon>
        <taxon>Actinomycetota</taxon>
        <taxon>Actinomycetes</taxon>
        <taxon>Pseudonocardiales</taxon>
        <taxon>Pseudonocardiaceae</taxon>
        <taxon>Lentzea</taxon>
    </lineage>
</organism>
<name>A0A1G7V8V0_9PSEU</name>
<evidence type="ECO:0000256" key="1">
    <source>
        <dbReference type="SAM" id="Phobius"/>
    </source>
</evidence>
<dbReference type="STRING" id="200378.SAMN05216553_10986"/>
<keyword evidence="3" id="KW-1185">Reference proteome</keyword>
<evidence type="ECO:0000313" key="2">
    <source>
        <dbReference type="EMBL" id="SDG56216.1"/>
    </source>
</evidence>
<dbReference type="AlphaFoldDB" id="A0A1G7V8V0"/>
<dbReference type="Proteomes" id="UP000199623">
    <property type="component" value="Unassembled WGS sequence"/>
</dbReference>
<dbReference type="EMBL" id="FNCC01000009">
    <property type="protein sequence ID" value="SDG56216.1"/>
    <property type="molecule type" value="Genomic_DNA"/>
</dbReference>
<accession>A0A1G7V8V0</accession>
<keyword evidence="1" id="KW-0812">Transmembrane</keyword>
<evidence type="ECO:0000313" key="3">
    <source>
        <dbReference type="Proteomes" id="UP000199623"/>
    </source>
</evidence>
<keyword evidence="1" id="KW-0472">Membrane</keyword>
<protein>
    <submittedName>
        <fullName evidence="2">Uncharacterized protein</fullName>
    </submittedName>
</protein>
<feature type="transmembrane region" description="Helical" evidence="1">
    <location>
        <begin position="31"/>
        <end position="53"/>
    </location>
</feature>
<dbReference type="RefSeq" id="WP_176946871.1">
    <property type="nucleotide sequence ID" value="NZ_FNCC01000009.1"/>
</dbReference>